<dbReference type="Gene3D" id="3.30.420.240">
    <property type="match status" value="1"/>
</dbReference>
<evidence type="ECO:0008006" key="3">
    <source>
        <dbReference type="Google" id="ProtNLM"/>
    </source>
</evidence>
<dbReference type="RefSeq" id="WP_394825038.1">
    <property type="nucleotide sequence ID" value="NZ_CP089984.1"/>
</dbReference>
<organism evidence="1 2">
    <name type="scientific">Pendulispora albinea</name>
    <dbReference type="NCBI Taxonomy" id="2741071"/>
    <lineage>
        <taxon>Bacteria</taxon>
        <taxon>Pseudomonadati</taxon>
        <taxon>Myxococcota</taxon>
        <taxon>Myxococcia</taxon>
        <taxon>Myxococcales</taxon>
        <taxon>Sorangiineae</taxon>
        <taxon>Pendulisporaceae</taxon>
        <taxon>Pendulispora</taxon>
    </lineage>
</organism>
<sequence>MNVDALLAESRKRAARLAPLEIPARFVDFCIWLRVTLTPAQRVYSLVVYDGVQPADLDGEEREIARVIFDGIEHIPPIMLRRIFTLAGGRGGKTYVLGALRLLWGAFVRDLSTMAPGERAVALTIAPKDEQRQQVVNYQIGAMSMRPELWATIVWPRKISLDHPPSGFTIRRPDGQTVSFEASTCNRGGVGGRGRSFTDALMDEAAFFQDEKKVVNDKELFTAAAPRVLPGGQAIAQTTAWAKVGYHYEQWKQNFGHPVSGVAARATTEMLRPAAADIVALERANDPETARREFDAEPMAETATTFFSEELIESCLIEVPWFGTLAHADNPDIEKSAGSDMGFRSNSSALCITYRVLGMIVLGYAAELRPEPGKPLRVSHTVATFREALRARNVSTTMADGHYREAVVEHLGDLLLVDAPSPSDVAVRVRTLMRDGRVRLPDPRALPPEFATVVTRLVKQLKEVKGQATAGGGMTIHLPLWPDGSHGDIAAAFMLAVYQLYGEAAKSSVPKPGTPEWEEAERAKRRAALRAGENRLGIRR</sequence>
<accession>A0ABZ2LWZ2</accession>
<name>A0ABZ2LWZ2_9BACT</name>
<dbReference type="Gene3D" id="3.40.50.300">
    <property type="entry name" value="P-loop containing nucleotide triphosphate hydrolases"/>
    <property type="match status" value="1"/>
</dbReference>
<dbReference type="Proteomes" id="UP001370348">
    <property type="component" value="Chromosome"/>
</dbReference>
<gene>
    <name evidence="1" type="ORF">LZC94_47275</name>
</gene>
<dbReference type="InterPro" id="IPR027417">
    <property type="entry name" value="P-loop_NTPase"/>
</dbReference>
<dbReference type="EMBL" id="CP089984">
    <property type="protein sequence ID" value="WXB15412.1"/>
    <property type="molecule type" value="Genomic_DNA"/>
</dbReference>
<evidence type="ECO:0000313" key="1">
    <source>
        <dbReference type="EMBL" id="WXB15412.1"/>
    </source>
</evidence>
<protein>
    <recommendedName>
        <fullName evidence="3">Terminase</fullName>
    </recommendedName>
</protein>
<evidence type="ECO:0000313" key="2">
    <source>
        <dbReference type="Proteomes" id="UP001370348"/>
    </source>
</evidence>
<keyword evidence="2" id="KW-1185">Reference proteome</keyword>
<proteinExistence type="predicted"/>
<reference evidence="1 2" key="1">
    <citation type="submission" date="2021-12" db="EMBL/GenBank/DDBJ databases">
        <title>Discovery of the Pendulisporaceae a myxobacterial family with distinct sporulation behavior and unique specialized metabolism.</title>
        <authorList>
            <person name="Garcia R."/>
            <person name="Popoff A."/>
            <person name="Bader C.D."/>
            <person name="Loehr J."/>
            <person name="Walesch S."/>
            <person name="Walt C."/>
            <person name="Boldt J."/>
            <person name="Bunk B."/>
            <person name="Haeckl F.J.F.P.J."/>
            <person name="Gunesch A.P."/>
            <person name="Birkelbach J."/>
            <person name="Nuebel U."/>
            <person name="Pietschmann T."/>
            <person name="Bach T."/>
            <person name="Mueller R."/>
        </authorList>
    </citation>
    <scope>NUCLEOTIDE SEQUENCE [LARGE SCALE GENOMIC DNA]</scope>
    <source>
        <strain evidence="1 2">MSr11954</strain>
    </source>
</reference>